<dbReference type="InterPro" id="IPR038461">
    <property type="entry name" value="Schlafen_AlbA_2_dom_sf"/>
</dbReference>
<organism evidence="2 3">
    <name type="scientific">Chlorobaculum thiosulfatiphilum</name>
    <name type="common">Chlorobium limicola f.sp. thiosulfatophilum</name>
    <dbReference type="NCBI Taxonomy" id="115852"/>
    <lineage>
        <taxon>Bacteria</taxon>
        <taxon>Pseudomonadati</taxon>
        <taxon>Chlorobiota</taxon>
        <taxon>Chlorobiia</taxon>
        <taxon>Chlorobiales</taxon>
        <taxon>Chlorobiaceae</taxon>
        <taxon>Chlorobaculum</taxon>
    </lineage>
</organism>
<dbReference type="OrthoDB" id="9768354at2"/>
<dbReference type="EMBL" id="VDCH01000011">
    <property type="protein sequence ID" value="TNJ38949.1"/>
    <property type="molecule type" value="Genomic_DNA"/>
</dbReference>
<keyword evidence="2" id="KW-0547">Nucleotide-binding</keyword>
<evidence type="ECO:0000259" key="1">
    <source>
        <dbReference type="Pfam" id="PF04326"/>
    </source>
</evidence>
<dbReference type="Proteomes" id="UP000308271">
    <property type="component" value="Unassembled WGS sequence"/>
</dbReference>
<name>A0A5C4S7I6_CHLTI</name>
<proteinExistence type="predicted"/>
<keyword evidence="2" id="KW-0067">ATP-binding</keyword>
<dbReference type="Pfam" id="PF04326">
    <property type="entry name" value="SLFN_AlbA_2"/>
    <property type="match status" value="1"/>
</dbReference>
<keyword evidence="3" id="KW-1185">Reference proteome</keyword>
<gene>
    <name evidence="2" type="ORF">FGF66_06700</name>
</gene>
<dbReference type="RefSeq" id="WP_139456899.1">
    <property type="nucleotide sequence ID" value="NZ_VDCH01000011.1"/>
</dbReference>
<feature type="domain" description="Schlafen AlbA-2" evidence="1">
    <location>
        <begin position="24"/>
        <end position="110"/>
    </location>
</feature>
<dbReference type="PANTHER" id="PTHR30595:SF6">
    <property type="entry name" value="SCHLAFEN ALBA-2 DOMAIN-CONTAINING PROTEIN"/>
    <property type="match status" value="1"/>
</dbReference>
<dbReference type="AlphaFoldDB" id="A0A5C4S7I6"/>
<dbReference type="PANTHER" id="PTHR30595">
    <property type="entry name" value="GLPR-RELATED TRANSCRIPTIONAL REPRESSOR"/>
    <property type="match status" value="1"/>
</dbReference>
<sequence length="140" mass="16071">MLPLSLASINEARLLELCESECQESQTLDFKRELPETIERDKSEPDKNKIELCKDVVAFANADGGHFVYGIQEKAGIANDIVPITTESADAAERRIRHVLDARIEPKIQVPRRISWVALMDNYKTIPERYNQMLIRKVYK</sequence>
<evidence type="ECO:0000313" key="2">
    <source>
        <dbReference type="EMBL" id="TNJ38949.1"/>
    </source>
</evidence>
<reference evidence="2 3" key="1">
    <citation type="submission" date="2019-05" db="EMBL/GenBank/DDBJ databases">
        <title>Draft Whole-Genome sequence of the green sulfur bacterium Chlorobaculum thiosulfatiphilum DSM 249.</title>
        <authorList>
            <person name="Meyer T.E."/>
            <person name="Kyndt J.A."/>
        </authorList>
    </citation>
    <scope>NUCLEOTIDE SEQUENCE [LARGE SCALE GENOMIC DNA]</scope>
    <source>
        <strain evidence="2 3">DSM 249</strain>
    </source>
</reference>
<dbReference type="GO" id="GO:0005524">
    <property type="term" value="F:ATP binding"/>
    <property type="evidence" value="ECO:0007669"/>
    <property type="project" value="UniProtKB-KW"/>
</dbReference>
<dbReference type="Gene3D" id="3.30.950.30">
    <property type="entry name" value="Schlafen, AAA domain"/>
    <property type="match status" value="1"/>
</dbReference>
<accession>A0A5C4S7I6</accession>
<evidence type="ECO:0000313" key="3">
    <source>
        <dbReference type="Proteomes" id="UP000308271"/>
    </source>
</evidence>
<protein>
    <submittedName>
        <fullName evidence="2">ATP-binding protein</fullName>
    </submittedName>
</protein>
<comment type="caution">
    <text evidence="2">The sequence shown here is derived from an EMBL/GenBank/DDBJ whole genome shotgun (WGS) entry which is preliminary data.</text>
</comment>
<dbReference type="InterPro" id="IPR007421">
    <property type="entry name" value="Schlafen_AlbA_2_dom"/>
</dbReference>